<dbReference type="PANTHER" id="PTHR14296">
    <property type="entry name" value="REMODELING AND SPACING FACTOR 1"/>
    <property type="match status" value="1"/>
</dbReference>
<dbReference type="EMBL" id="ADBV01013912">
    <property type="protein sequence ID" value="EJW73519.1"/>
    <property type="molecule type" value="Genomic_DNA"/>
</dbReference>
<dbReference type="Proteomes" id="UP000004810">
    <property type="component" value="Unassembled WGS sequence"/>
</dbReference>
<dbReference type="PANTHER" id="PTHR14296:SF16">
    <property type="entry name" value="REMODELING AND SPACING FACTOR 1"/>
    <property type="match status" value="1"/>
</dbReference>
<dbReference type="InterPro" id="IPR028938">
    <property type="entry name" value="Rsf1-like"/>
</dbReference>
<dbReference type="AlphaFoldDB" id="J9EDM9"/>
<accession>J9EDM9</accession>
<comment type="caution">
    <text evidence="1">The sequence shown here is derived from an EMBL/GenBank/DDBJ whole genome shotgun (WGS) entry which is preliminary data.</text>
</comment>
<name>J9EDM9_WUCBA</name>
<dbReference type="GO" id="GO:0045892">
    <property type="term" value="P:negative regulation of DNA-templated transcription"/>
    <property type="evidence" value="ECO:0007669"/>
    <property type="project" value="TreeGrafter"/>
</dbReference>
<gene>
    <name evidence="1" type="ORF">WUBG_15573</name>
</gene>
<sequence length="143" mass="16141">MGLFDRRILESVHGTQKAIGLITCNENSQWISTEIETEYLQLERYGYLHTTAATKLAILKALCESQFDFNVKFKESLLNSCAASDLRLLPIGYDKEGLAYLYQQDADLVIRIYSAEQDDHSGGSWNLVVKVIQSDSHSYGQLT</sequence>
<evidence type="ECO:0000313" key="2">
    <source>
        <dbReference type="Proteomes" id="UP000004810"/>
    </source>
</evidence>
<evidence type="ECO:0000313" key="1">
    <source>
        <dbReference type="EMBL" id="EJW73519.1"/>
    </source>
</evidence>
<dbReference type="GO" id="GO:0031213">
    <property type="term" value="C:RSF complex"/>
    <property type="evidence" value="ECO:0007669"/>
    <property type="project" value="InterPro"/>
</dbReference>
<reference evidence="2" key="1">
    <citation type="submission" date="2012-08" db="EMBL/GenBank/DDBJ databases">
        <title>The Genome Sequence of Wuchereria bancrofti.</title>
        <authorList>
            <person name="Nutman T.B."/>
            <person name="Fink D.L."/>
            <person name="Russ C."/>
            <person name="Young S."/>
            <person name="Zeng Q."/>
            <person name="Koehrsen M."/>
            <person name="Alvarado L."/>
            <person name="Berlin A."/>
            <person name="Chapman S.B."/>
            <person name="Chen Z."/>
            <person name="Freedman E."/>
            <person name="Gellesch M."/>
            <person name="Goldberg J."/>
            <person name="Griggs A."/>
            <person name="Gujja S."/>
            <person name="Heilman E.R."/>
            <person name="Heiman D."/>
            <person name="Hepburn T."/>
            <person name="Howarth C."/>
            <person name="Jen D."/>
            <person name="Larson L."/>
            <person name="Lewis B."/>
            <person name="Mehta T."/>
            <person name="Park D."/>
            <person name="Pearson M."/>
            <person name="Roberts A."/>
            <person name="Saif S."/>
            <person name="Shea T."/>
            <person name="Shenoy N."/>
            <person name="Sisk P."/>
            <person name="Stolte C."/>
            <person name="Sykes S."/>
            <person name="Walk T."/>
            <person name="White J."/>
            <person name="Yandava C."/>
            <person name="Haas B."/>
            <person name="Henn M.R."/>
            <person name="Nusbaum C."/>
            <person name="Birren B."/>
        </authorList>
    </citation>
    <scope>NUCLEOTIDE SEQUENCE [LARGE SCALE GENOMIC DNA]</scope>
    <source>
        <strain evidence="2">NA</strain>
    </source>
</reference>
<organism evidence="1 2">
    <name type="scientific">Wuchereria bancrofti</name>
    <dbReference type="NCBI Taxonomy" id="6293"/>
    <lineage>
        <taxon>Eukaryota</taxon>
        <taxon>Metazoa</taxon>
        <taxon>Ecdysozoa</taxon>
        <taxon>Nematoda</taxon>
        <taxon>Chromadorea</taxon>
        <taxon>Rhabditida</taxon>
        <taxon>Spirurina</taxon>
        <taxon>Spiruromorpha</taxon>
        <taxon>Filarioidea</taxon>
        <taxon>Onchocercidae</taxon>
        <taxon>Wuchereria</taxon>
    </lineage>
</organism>
<protein>
    <submittedName>
        <fullName evidence="1">Uncharacterized protein</fullName>
    </submittedName>
</protein>
<dbReference type="GO" id="GO:0042393">
    <property type="term" value="F:histone binding"/>
    <property type="evidence" value="ECO:0007669"/>
    <property type="project" value="TreeGrafter"/>
</dbReference>
<proteinExistence type="predicted"/>